<dbReference type="PROSITE" id="PS50234">
    <property type="entry name" value="VWFA"/>
    <property type="match status" value="1"/>
</dbReference>
<accession>A0A1W6YLS8</accession>
<organism evidence="8 9">
    <name type="scientific">Bordetella genomosp. 8</name>
    <dbReference type="NCBI Taxonomy" id="1416806"/>
    <lineage>
        <taxon>Bacteria</taxon>
        <taxon>Pseudomonadati</taxon>
        <taxon>Pseudomonadota</taxon>
        <taxon>Betaproteobacteria</taxon>
        <taxon>Burkholderiales</taxon>
        <taxon>Alcaligenaceae</taxon>
        <taxon>Bordetella</taxon>
    </lineage>
</organism>
<dbReference type="GO" id="GO:0005524">
    <property type="term" value="F:ATP binding"/>
    <property type="evidence" value="ECO:0007669"/>
    <property type="project" value="UniProtKB-KW"/>
</dbReference>
<dbReference type="OrthoDB" id="8882959at2"/>
<evidence type="ECO:0000256" key="6">
    <source>
        <dbReference type="SAM" id="Phobius"/>
    </source>
</evidence>
<gene>
    <name evidence="8" type="ORF">CAL12_15390</name>
</gene>
<keyword evidence="2 6" id="KW-0812">Transmembrane</keyword>
<dbReference type="InterPro" id="IPR024163">
    <property type="entry name" value="Aerotolerance_reg_N"/>
</dbReference>
<dbReference type="AlphaFoldDB" id="A0A1W6YLS8"/>
<feature type="region of interest" description="Disordered" evidence="5">
    <location>
        <begin position="207"/>
        <end position="228"/>
    </location>
</feature>
<feature type="transmembrane region" description="Helical" evidence="6">
    <location>
        <begin position="329"/>
        <end position="352"/>
    </location>
</feature>
<evidence type="ECO:0000256" key="5">
    <source>
        <dbReference type="SAM" id="MobiDB-lite"/>
    </source>
</evidence>
<keyword evidence="1" id="KW-1003">Cell membrane</keyword>
<dbReference type="Proteomes" id="UP000194151">
    <property type="component" value="Chromosome"/>
</dbReference>
<dbReference type="SMART" id="SM00327">
    <property type="entry name" value="VWA"/>
    <property type="match status" value="1"/>
</dbReference>
<reference evidence="8 9" key="1">
    <citation type="submission" date="2017-05" db="EMBL/GenBank/DDBJ databases">
        <title>Complete and WGS of Bordetella genogroups.</title>
        <authorList>
            <person name="Spilker T."/>
            <person name="LiPuma J."/>
        </authorList>
    </citation>
    <scope>NUCLEOTIDE SEQUENCE [LARGE SCALE GENOMIC DNA]</scope>
    <source>
        <strain evidence="8 9">AU19157</strain>
    </source>
</reference>
<evidence type="ECO:0000256" key="3">
    <source>
        <dbReference type="ARBA" id="ARBA00022989"/>
    </source>
</evidence>
<keyword evidence="4 6" id="KW-0472">Membrane</keyword>
<keyword evidence="9" id="KW-1185">Reference proteome</keyword>
<name>A0A1W6YLS8_9BORD</name>
<keyword evidence="3 6" id="KW-1133">Transmembrane helix</keyword>
<evidence type="ECO:0000259" key="7">
    <source>
        <dbReference type="PROSITE" id="PS50234"/>
    </source>
</evidence>
<dbReference type="RefSeq" id="WP_086065381.1">
    <property type="nucleotide sequence ID" value="NZ_CP021108.1"/>
</dbReference>
<feature type="domain" description="VWFA" evidence="7">
    <location>
        <begin position="87"/>
        <end position="316"/>
    </location>
</feature>
<evidence type="ECO:0000256" key="1">
    <source>
        <dbReference type="ARBA" id="ARBA00022475"/>
    </source>
</evidence>
<evidence type="ECO:0000256" key="2">
    <source>
        <dbReference type="ARBA" id="ARBA00022692"/>
    </source>
</evidence>
<protein>
    <submittedName>
        <fullName evidence="8">ABC transporter ATP-binding protein</fullName>
    </submittedName>
</protein>
<dbReference type="Gene3D" id="3.40.50.410">
    <property type="entry name" value="von Willebrand factor, type A domain"/>
    <property type="match status" value="1"/>
</dbReference>
<dbReference type="KEGG" id="bgv:CAL12_15390"/>
<dbReference type="Pfam" id="PF07584">
    <property type="entry name" value="BatA"/>
    <property type="match status" value="1"/>
</dbReference>
<dbReference type="Pfam" id="PF13519">
    <property type="entry name" value="VWA_2"/>
    <property type="match status" value="1"/>
</dbReference>
<dbReference type="PANTHER" id="PTHR22550:SF5">
    <property type="entry name" value="LEUCINE ZIPPER PROTEIN 4"/>
    <property type="match status" value="1"/>
</dbReference>
<feature type="compositionally biased region" description="Basic and acidic residues" evidence="5">
    <location>
        <begin position="212"/>
        <end position="222"/>
    </location>
</feature>
<evidence type="ECO:0000313" key="9">
    <source>
        <dbReference type="Proteomes" id="UP000194151"/>
    </source>
</evidence>
<keyword evidence="8" id="KW-0067">ATP-binding</keyword>
<keyword evidence="8" id="KW-0547">Nucleotide-binding</keyword>
<dbReference type="PANTHER" id="PTHR22550">
    <property type="entry name" value="SPORE GERMINATION PROTEIN"/>
    <property type="match status" value="1"/>
</dbReference>
<dbReference type="SUPFAM" id="SSF53300">
    <property type="entry name" value="vWA-like"/>
    <property type="match status" value="1"/>
</dbReference>
<dbReference type="InterPro" id="IPR050768">
    <property type="entry name" value="UPF0353/GerABKA_families"/>
</dbReference>
<proteinExistence type="predicted"/>
<dbReference type="STRING" id="1416806.CAL12_15390"/>
<sequence>MRFLWPELLWLLLVLPLLAAAYFYVLARRKKAAVIYPNLALARTAMGPGQRLRRHVPPFLFWLALGAALLACARPAATVTLPADTLTLVLTMDVSRSMEAADVQPTRLTAAQEAARNFIKELPASVRLGIVAFAAAATVVQPPTDNRQDMLDAIDRFELQRGTATGSGLIVALATLFPDDRTEFDALLLNDPASRFGPYAAPLGNADAASDALKREQERPSREPGSYRNGAIILLSDGRRTTGPDPMEIARMAAKRGVRIYTVGFGTQQGSTVGGEGWSYFMQLDETTLRAVAKLTGGEYFQAGSAADLSQVYSKLSTRFSLERRDTEISALLAAAAGLLLAVACILSVLWFRR</sequence>
<dbReference type="EMBL" id="CP021108">
    <property type="protein sequence ID" value="ARP82060.1"/>
    <property type="molecule type" value="Genomic_DNA"/>
</dbReference>
<dbReference type="InterPro" id="IPR002035">
    <property type="entry name" value="VWF_A"/>
</dbReference>
<evidence type="ECO:0000313" key="8">
    <source>
        <dbReference type="EMBL" id="ARP82060.1"/>
    </source>
</evidence>
<evidence type="ECO:0000256" key="4">
    <source>
        <dbReference type="ARBA" id="ARBA00023136"/>
    </source>
</evidence>
<dbReference type="InterPro" id="IPR036465">
    <property type="entry name" value="vWFA_dom_sf"/>
</dbReference>